<comment type="caution">
    <text evidence="2">The sequence shown here is derived from an EMBL/GenBank/DDBJ whole genome shotgun (WGS) entry which is preliminary data.</text>
</comment>
<dbReference type="RefSeq" id="WP_135120314.1">
    <property type="nucleotide sequence ID" value="NZ_SPQZ01000003.1"/>
</dbReference>
<gene>
    <name evidence="2" type="ORF">E4M00_10025</name>
</gene>
<feature type="transmembrane region" description="Helical" evidence="1">
    <location>
        <begin position="73"/>
        <end position="93"/>
    </location>
</feature>
<feature type="transmembrane region" description="Helical" evidence="1">
    <location>
        <begin position="6"/>
        <end position="30"/>
    </location>
</feature>
<evidence type="ECO:0000313" key="2">
    <source>
        <dbReference type="EMBL" id="TFV98333.1"/>
    </source>
</evidence>
<proteinExistence type="predicted"/>
<keyword evidence="1" id="KW-0472">Membrane</keyword>
<feature type="transmembrane region" description="Helical" evidence="1">
    <location>
        <begin position="197"/>
        <end position="216"/>
    </location>
</feature>
<dbReference type="Pfam" id="PF11139">
    <property type="entry name" value="SfLAP"/>
    <property type="match status" value="1"/>
</dbReference>
<dbReference type="EMBL" id="SPQZ01000003">
    <property type="protein sequence ID" value="TFV98333.1"/>
    <property type="molecule type" value="Genomic_DNA"/>
</dbReference>
<dbReference type="Proteomes" id="UP000298127">
    <property type="component" value="Unassembled WGS sequence"/>
</dbReference>
<feature type="transmembrane region" description="Helical" evidence="1">
    <location>
        <begin position="42"/>
        <end position="61"/>
    </location>
</feature>
<keyword evidence="1" id="KW-0812">Transmembrane</keyword>
<organism evidence="2 3">
    <name type="scientific">Orlajensenia leifsoniae</name>
    <dbReference type="NCBI Taxonomy" id="2561933"/>
    <lineage>
        <taxon>Bacteria</taxon>
        <taxon>Bacillati</taxon>
        <taxon>Actinomycetota</taxon>
        <taxon>Actinomycetes</taxon>
        <taxon>Micrococcales</taxon>
        <taxon>Microbacteriaceae</taxon>
        <taxon>Orlajensenia</taxon>
    </lineage>
</organism>
<sequence>MLQAIGALLPISLAMALSSVPFLTTVVLLLSPKRDSTALPYLLVYVVGMFAVAAVLSFGLASLPRRARTGSSLGEVEIIIGLLLIALAIAELIRTRGRKPTTTNPMLDRVEKFGVWPAIGFALLLNVRPKALLLATAAGIAIGTARLSPSEWFACLLLYTVLSSATVSVPVIMTLVRREKMADRLVRMRDYILAKSGVITFVVLLMVGVTIFGAGLTNL</sequence>
<dbReference type="AlphaFoldDB" id="A0A4Y9R3R5"/>
<dbReference type="InterPro" id="IPR021315">
    <property type="entry name" value="Gap/Sap"/>
</dbReference>
<keyword evidence="1" id="KW-1133">Transmembrane helix</keyword>
<protein>
    <recommendedName>
        <fullName evidence="4">GAP family protein</fullName>
    </recommendedName>
</protein>
<evidence type="ECO:0000256" key="1">
    <source>
        <dbReference type="SAM" id="Phobius"/>
    </source>
</evidence>
<evidence type="ECO:0008006" key="4">
    <source>
        <dbReference type="Google" id="ProtNLM"/>
    </source>
</evidence>
<reference evidence="2 3" key="1">
    <citation type="journal article" date="2018" name="J. Microbiol.">
        <title>Leifsonia flava sp. nov., a novel actinobacterium isolated from the rhizosphere of Aquilegia viridiflora.</title>
        <authorList>
            <person name="Cai Y."/>
            <person name="Tao W.Z."/>
            <person name="Ma Y.J."/>
            <person name="Cheng J."/>
            <person name="Zhang M.Y."/>
            <person name="Zhang Y.X."/>
        </authorList>
    </citation>
    <scope>NUCLEOTIDE SEQUENCE [LARGE SCALE GENOMIC DNA]</scope>
    <source>
        <strain evidence="2 3">SYP-B2174</strain>
    </source>
</reference>
<name>A0A4Y9R3R5_9MICO</name>
<feature type="transmembrane region" description="Helical" evidence="1">
    <location>
        <begin position="156"/>
        <end position="176"/>
    </location>
</feature>
<keyword evidence="3" id="KW-1185">Reference proteome</keyword>
<accession>A0A4Y9R3R5</accession>
<evidence type="ECO:0000313" key="3">
    <source>
        <dbReference type="Proteomes" id="UP000298127"/>
    </source>
</evidence>
<feature type="transmembrane region" description="Helical" evidence="1">
    <location>
        <begin position="114"/>
        <end position="144"/>
    </location>
</feature>